<evidence type="ECO:0000256" key="5">
    <source>
        <dbReference type="ARBA" id="ARBA00023002"/>
    </source>
</evidence>
<dbReference type="InterPro" id="IPR014358">
    <property type="entry name" value="Enoyl-ACP_Rdtase_NADH"/>
</dbReference>
<dbReference type="PATRIC" id="fig|883161.3.peg.944"/>
<dbReference type="OrthoDB" id="9803628at2"/>
<evidence type="ECO:0000256" key="9">
    <source>
        <dbReference type="PIRSR" id="PIRSR000094-2"/>
    </source>
</evidence>
<feature type="binding site" evidence="10">
    <location>
        <position position="92"/>
    </location>
    <ligand>
        <name>NAD(+)</name>
        <dbReference type="ChEBI" id="CHEBI:57540"/>
    </ligand>
</feature>
<comment type="catalytic activity">
    <reaction evidence="8">
        <text>a 2,3-saturated acyl-[ACP] + NAD(+) = a (2E)-enoyl-[ACP] + NADH + H(+)</text>
        <dbReference type="Rhea" id="RHEA:10240"/>
        <dbReference type="Rhea" id="RHEA-COMP:9925"/>
        <dbReference type="Rhea" id="RHEA-COMP:9926"/>
        <dbReference type="ChEBI" id="CHEBI:15378"/>
        <dbReference type="ChEBI" id="CHEBI:57540"/>
        <dbReference type="ChEBI" id="CHEBI:57945"/>
        <dbReference type="ChEBI" id="CHEBI:78784"/>
        <dbReference type="ChEBI" id="CHEBI:78785"/>
        <dbReference type="EC" id="1.3.1.9"/>
    </reaction>
</comment>
<dbReference type="HOGENOM" id="CLU_010194_10_1_11"/>
<evidence type="ECO:0000256" key="7">
    <source>
        <dbReference type="ARBA" id="ARBA00023160"/>
    </source>
</evidence>
<name>S2WL85_9ACTN</name>
<keyword evidence="12" id="KW-1185">Reference proteome</keyword>
<dbReference type="GO" id="GO:0004318">
    <property type="term" value="F:enoyl-[acyl-carrier-protein] reductase (NADH) activity"/>
    <property type="evidence" value="ECO:0007669"/>
    <property type="project" value="UniProtKB-EC"/>
</dbReference>
<dbReference type="AlphaFoldDB" id="S2WL85"/>
<comment type="pathway">
    <text evidence="1">Lipid metabolism.</text>
</comment>
<protein>
    <recommendedName>
        <fullName evidence="8">Enoyl-[acyl-carrier-protein] reductase [NADH]</fullName>
        <ecNumber evidence="8">1.3.1.9</ecNumber>
    </recommendedName>
</protein>
<feature type="binding site" evidence="10">
    <location>
        <begin position="63"/>
        <end position="64"/>
    </location>
    <ligand>
        <name>NAD(+)</name>
        <dbReference type="ChEBI" id="CHEBI:57540"/>
    </ligand>
</feature>
<feature type="binding site" evidence="10">
    <location>
        <begin position="191"/>
        <end position="195"/>
    </location>
    <ligand>
        <name>NAD(+)</name>
        <dbReference type="ChEBI" id="CHEBI:57540"/>
    </ligand>
</feature>
<feature type="binding site" evidence="9">
    <location>
        <position position="95"/>
    </location>
    <ligand>
        <name>substrate</name>
    </ligand>
</feature>
<reference evidence="11 12" key="1">
    <citation type="submission" date="2013-04" db="EMBL/GenBank/DDBJ databases">
        <title>The Genome Sequence of Propionimicrobium lymphophilum ACS-093-V-SCH5.</title>
        <authorList>
            <consortium name="The Broad Institute Genomics Platform"/>
            <person name="Earl A."/>
            <person name="Ward D."/>
            <person name="Feldgarden M."/>
            <person name="Gevers D."/>
            <person name="Saerens B."/>
            <person name="Vaneechoutte M."/>
            <person name="Walker B."/>
            <person name="Young S."/>
            <person name="Zeng Q."/>
            <person name="Gargeya S."/>
            <person name="Fitzgerald M."/>
            <person name="Haas B."/>
            <person name="Abouelleil A."/>
            <person name="Allen A.W."/>
            <person name="Alvarado L."/>
            <person name="Arachchi H.M."/>
            <person name="Berlin A.M."/>
            <person name="Chapman S.B."/>
            <person name="Gainer-Dewar J."/>
            <person name="Goldberg J."/>
            <person name="Griggs A."/>
            <person name="Gujja S."/>
            <person name="Hansen M."/>
            <person name="Howarth C."/>
            <person name="Imamovic A."/>
            <person name="Ireland A."/>
            <person name="Larimer J."/>
            <person name="McCowan C."/>
            <person name="Murphy C."/>
            <person name="Pearson M."/>
            <person name="Poon T.W."/>
            <person name="Priest M."/>
            <person name="Roberts A."/>
            <person name="Saif S."/>
            <person name="Shea T."/>
            <person name="Sisk P."/>
            <person name="Sykes S."/>
            <person name="Wortman J."/>
            <person name="Nusbaum C."/>
            <person name="Birren B."/>
        </authorList>
    </citation>
    <scope>NUCLEOTIDE SEQUENCE [LARGE SCALE GENOMIC DNA]</scope>
    <source>
        <strain evidence="11 12">ACS-093-V-SCH5</strain>
    </source>
</reference>
<dbReference type="Gene3D" id="3.40.50.720">
    <property type="entry name" value="NAD(P)-binding Rossmann-like Domain"/>
    <property type="match status" value="1"/>
</dbReference>
<dbReference type="InterPro" id="IPR002347">
    <property type="entry name" value="SDR_fam"/>
</dbReference>
<feature type="binding site" evidence="10">
    <location>
        <position position="12"/>
    </location>
    <ligand>
        <name>NAD(+)</name>
        <dbReference type="ChEBI" id="CHEBI:57540"/>
    </ligand>
</feature>
<dbReference type="Pfam" id="PF13561">
    <property type="entry name" value="adh_short_C2"/>
    <property type="match status" value="1"/>
</dbReference>
<gene>
    <name evidence="11" type="ORF">HMPREF9306_00947</name>
</gene>
<feature type="binding site" evidence="10">
    <location>
        <position position="162"/>
    </location>
    <ligand>
        <name>NAD(+)</name>
        <dbReference type="ChEBI" id="CHEBI:57540"/>
    </ligand>
</feature>
<keyword evidence="5 8" id="KW-0560">Oxidoreductase</keyword>
<dbReference type="EC" id="1.3.1.9" evidence="8"/>
<dbReference type="UniPathway" id="UPA00915"/>
<keyword evidence="6" id="KW-0443">Lipid metabolism</keyword>
<evidence type="ECO:0000256" key="10">
    <source>
        <dbReference type="PIRSR" id="PIRSR000094-3"/>
    </source>
</evidence>
<dbReference type="SUPFAM" id="SSF51735">
    <property type="entry name" value="NAD(P)-binding Rossmann-fold domains"/>
    <property type="match status" value="1"/>
</dbReference>
<keyword evidence="8 10" id="KW-0520">NAD</keyword>
<dbReference type="GO" id="GO:0006633">
    <property type="term" value="P:fatty acid biosynthetic process"/>
    <property type="evidence" value="ECO:0007669"/>
    <property type="project" value="UniProtKB-KW"/>
</dbReference>
<dbReference type="EMBL" id="AGZR01000005">
    <property type="protein sequence ID" value="EPD33407.1"/>
    <property type="molecule type" value="Genomic_DNA"/>
</dbReference>
<dbReference type="PANTHER" id="PTHR43159">
    <property type="entry name" value="ENOYL-[ACYL-CARRIER-PROTEIN] REDUCTASE"/>
    <property type="match status" value="1"/>
</dbReference>
<evidence type="ECO:0000256" key="6">
    <source>
        <dbReference type="ARBA" id="ARBA00023098"/>
    </source>
</evidence>
<evidence type="ECO:0000256" key="3">
    <source>
        <dbReference type="ARBA" id="ARBA00022516"/>
    </source>
</evidence>
<evidence type="ECO:0000313" key="12">
    <source>
        <dbReference type="Proteomes" id="UP000014417"/>
    </source>
</evidence>
<dbReference type="PANTHER" id="PTHR43159:SF2">
    <property type="entry name" value="ENOYL-[ACYL-CARRIER-PROTEIN] REDUCTASE [NADH], CHLOROPLASTIC"/>
    <property type="match status" value="1"/>
</dbReference>
<dbReference type="InterPro" id="IPR036291">
    <property type="entry name" value="NAD(P)-bd_dom_sf"/>
</dbReference>
<proteinExistence type="inferred from homology"/>
<evidence type="ECO:0000313" key="11">
    <source>
        <dbReference type="EMBL" id="EPD33407.1"/>
    </source>
</evidence>
<dbReference type="RefSeq" id="WP_016455781.1">
    <property type="nucleotide sequence ID" value="NZ_KE150269.1"/>
</dbReference>
<comment type="similarity">
    <text evidence="2 8">Belongs to the short-chain dehydrogenases/reductases (SDR) family. FabI subfamily.</text>
</comment>
<comment type="caution">
    <text evidence="11">The sequence shown here is derived from an EMBL/GenBank/DDBJ whole genome shotgun (WGS) entry which is preliminary data.</text>
</comment>
<sequence length="256" mass="27243">MILEGKKILVTGVTLDTSIAYAVADFATQQGAQVIVSNIPRAVSLTKRVVKHIDPTPEVLALDVNDDEAMANLPDQLRENGFDHLDGIVHSIAYANPERALGGAFLSTQWEDVAVALQTSAFSLKSLTVSLRELLGSGSSIVGLTFDNSLSWPSYDWMGVAKSALESTSRYLARYLGPDNIRCNLVAAGPIDTIAKKAIPGEVDFNKVWAERAPLGWNAKDAYPVGKAVCALLSDLFPATTGQMIHVDGGLSSTGA</sequence>
<keyword evidence="4" id="KW-0276">Fatty acid metabolism</keyword>
<keyword evidence="7 8" id="KW-0275">Fatty acid biosynthesis</keyword>
<dbReference type="NCBIfam" id="NF005908">
    <property type="entry name" value="PRK07889.1"/>
    <property type="match status" value="1"/>
</dbReference>
<dbReference type="Proteomes" id="UP000014417">
    <property type="component" value="Unassembled WGS sequence"/>
</dbReference>
<organism evidence="11 12">
    <name type="scientific">Propionimicrobium lymphophilum ACS-093-V-SCH5</name>
    <dbReference type="NCBI Taxonomy" id="883161"/>
    <lineage>
        <taxon>Bacteria</taxon>
        <taxon>Bacillati</taxon>
        <taxon>Actinomycetota</taxon>
        <taxon>Actinomycetes</taxon>
        <taxon>Propionibacteriales</taxon>
        <taxon>Propionibacteriaceae</taxon>
        <taxon>Propionimicrobium</taxon>
    </lineage>
</organism>
<feature type="binding site" evidence="10">
    <location>
        <begin position="18"/>
        <end position="19"/>
    </location>
    <ligand>
        <name>NAD(+)</name>
        <dbReference type="ChEBI" id="CHEBI:57540"/>
    </ligand>
</feature>
<accession>S2WL85</accession>
<evidence type="ECO:0000256" key="1">
    <source>
        <dbReference type="ARBA" id="ARBA00005189"/>
    </source>
</evidence>
<dbReference type="PIRSF" id="PIRSF000094">
    <property type="entry name" value="Enoyl-ACP_rdct"/>
    <property type="match status" value="1"/>
</dbReference>
<dbReference type="STRING" id="883161.HMPREF9306_00947"/>
<evidence type="ECO:0000256" key="4">
    <source>
        <dbReference type="ARBA" id="ARBA00022832"/>
    </source>
</evidence>
<evidence type="ECO:0000256" key="8">
    <source>
        <dbReference type="PIRNR" id="PIRNR000094"/>
    </source>
</evidence>
<keyword evidence="3 8" id="KW-0444">Lipid biosynthesis</keyword>
<evidence type="ECO:0000256" key="2">
    <source>
        <dbReference type="ARBA" id="ARBA00009233"/>
    </source>
</evidence>